<proteinExistence type="predicted"/>
<name>A0A7W8Z7N4_9ACTN</name>
<organism evidence="2 3">
    <name type="scientific">Sphaerisporangium krabiense</name>
    <dbReference type="NCBI Taxonomy" id="763782"/>
    <lineage>
        <taxon>Bacteria</taxon>
        <taxon>Bacillati</taxon>
        <taxon>Actinomycetota</taxon>
        <taxon>Actinomycetes</taxon>
        <taxon>Streptosporangiales</taxon>
        <taxon>Streptosporangiaceae</taxon>
        <taxon>Sphaerisporangium</taxon>
    </lineage>
</organism>
<dbReference type="PANTHER" id="PTHR36222:SF1">
    <property type="entry name" value="SERINE PROTEASE INHIBITOR RV3364C"/>
    <property type="match status" value="1"/>
</dbReference>
<dbReference type="Gene3D" id="3.30.450.30">
    <property type="entry name" value="Dynein light chain 2a, cytoplasmic"/>
    <property type="match status" value="1"/>
</dbReference>
<dbReference type="Pfam" id="PF03259">
    <property type="entry name" value="Robl_LC7"/>
    <property type="match status" value="1"/>
</dbReference>
<accession>A0A7W8Z7N4</accession>
<dbReference type="EMBL" id="JACHBR010000001">
    <property type="protein sequence ID" value="MBB5629024.1"/>
    <property type="molecule type" value="Genomic_DNA"/>
</dbReference>
<protein>
    <submittedName>
        <fullName evidence="2">Putative regulator of Ras-like GTPase activity (Roadblock/LC7/MglB family)</fullName>
    </submittedName>
</protein>
<dbReference type="SUPFAM" id="SSF103196">
    <property type="entry name" value="Roadblock/LC7 domain"/>
    <property type="match status" value="1"/>
</dbReference>
<dbReference type="AlphaFoldDB" id="A0A7W8Z7N4"/>
<evidence type="ECO:0000313" key="2">
    <source>
        <dbReference type="EMBL" id="MBB5629024.1"/>
    </source>
</evidence>
<gene>
    <name evidence="2" type="ORF">BJ981_004723</name>
</gene>
<dbReference type="RefSeq" id="WP_204069997.1">
    <property type="nucleotide sequence ID" value="NZ_BOOS01000002.1"/>
</dbReference>
<keyword evidence="3" id="KW-1185">Reference proteome</keyword>
<evidence type="ECO:0000259" key="1">
    <source>
        <dbReference type="SMART" id="SM00960"/>
    </source>
</evidence>
<comment type="caution">
    <text evidence="2">The sequence shown here is derived from an EMBL/GenBank/DDBJ whole genome shotgun (WGS) entry which is preliminary data.</text>
</comment>
<dbReference type="Proteomes" id="UP000588112">
    <property type="component" value="Unassembled WGS sequence"/>
</dbReference>
<sequence length="146" mass="15294">MQRVSSPADLTWLLDDLVHRVREAEHGIVLSTDGLLLAASRGLGQADAEHLSAVAAGVQSLAQGASERFQGGAVRQTIIAMRSAYLVVTVAGEGACLAVLAARDADVGLVAYEMAMLVARVGQYLTSPARSETLSPRNPPRSEDAL</sequence>
<dbReference type="SMART" id="SM00960">
    <property type="entry name" value="Robl_LC7"/>
    <property type="match status" value="1"/>
</dbReference>
<feature type="domain" description="Roadblock/LAMTOR2" evidence="1">
    <location>
        <begin position="11"/>
        <end position="101"/>
    </location>
</feature>
<reference evidence="2 3" key="1">
    <citation type="submission" date="2020-08" db="EMBL/GenBank/DDBJ databases">
        <title>Sequencing the genomes of 1000 actinobacteria strains.</title>
        <authorList>
            <person name="Klenk H.-P."/>
        </authorList>
    </citation>
    <scope>NUCLEOTIDE SEQUENCE [LARGE SCALE GENOMIC DNA]</scope>
    <source>
        <strain evidence="2 3">DSM 45790</strain>
    </source>
</reference>
<dbReference type="PANTHER" id="PTHR36222">
    <property type="entry name" value="SERINE PROTEASE INHIBITOR RV3364C"/>
    <property type="match status" value="1"/>
</dbReference>
<dbReference type="InterPro" id="IPR053141">
    <property type="entry name" value="Mycobact_SerProt_Inhib_Rv3364c"/>
</dbReference>
<evidence type="ECO:0000313" key="3">
    <source>
        <dbReference type="Proteomes" id="UP000588112"/>
    </source>
</evidence>
<dbReference type="InterPro" id="IPR004942">
    <property type="entry name" value="Roadblock/LAMTOR2_dom"/>
</dbReference>